<name>A0ABT9BHH8_9BACT</name>
<keyword evidence="1 2" id="KW-0732">Signal</keyword>
<dbReference type="RefSeq" id="WP_305009169.1">
    <property type="nucleotide sequence ID" value="NZ_JAUQSY010000024.1"/>
</dbReference>
<dbReference type="SUPFAM" id="SSF81296">
    <property type="entry name" value="E set domains"/>
    <property type="match status" value="1"/>
</dbReference>
<proteinExistence type="predicted"/>
<dbReference type="PANTHER" id="PTHR46580:SF2">
    <property type="entry name" value="MAM DOMAIN-CONTAINING PROTEIN"/>
    <property type="match status" value="1"/>
</dbReference>
<dbReference type="Gene3D" id="2.130.10.130">
    <property type="entry name" value="Integrin alpha, N-terminal"/>
    <property type="match status" value="2"/>
</dbReference>
<reference evidence="3" key="1">
    <citation type="submission" date="2023-07" db="EMBL/GenBank/DDBJ databases">
        <authorList>
            <person name="Kim M.K."/>
        </authorList>
    </citation>
    <scope>NUCLEOTIDE SEQUENCE</scope>
    <source>
        <strain evidence="3">ASUV-10-1</strain>
    </source>
</reference>
<dbReference type="SUPFAM" id="SSF69318">
    <property type="entry name" value="Integrin alpha N-terminal domain"/>
    <property type="match status" value="2"/>
</dbReference>
<dbReference type="InterPro" id="IPR013783">
    <property type="entry name" value="Ig-like_fold"/>
</dbReference>
<evidence type="ECO:0000256" key="2">
    <source>
        <dbReference type="SAM" id="SignalP"/>
    </source>
</evidence>
<keyword evidence="4" id="KW-1185">Reference proteome</keyword>
<dbReference type="Proteomes" id="UP001176429">
    <property type="component" value="Unassembled WGS sequence"/>
</dbReference>
<protein>
    <submittedName>
        <fullName evidence="3">FG-GAP-like repeat-containing protein</fullName>
    </submittedName>
</protein>
<sequence>MTYCFLSHSWRPALAVLLLGATLRPAAAQAPQLRRALVQPAPHSALLPGQLLTLPYTQGLNASTVGGVQLQSSHAGPGIALAAGSTDSVLTVLPTQPFRAGETITLTVPGTVQGSAGAAALPYCLQYTAATLGGNASFTRQLLRVSVWNTIGVLRAEPCDLNNDQLQDLVVSTDDSVNTWLAQAGGGYRHFTGLLTSSWRATAVRATDLNHDGNADVVFRRGADGLYALLGSGTGGFTAQSTLMYYAAGGPSDYVLEVADLNFDGRPDLLTGNSMTHQLAVYHGAASGLYPVGAVLTVGWGGHARLTQGTLGDFNEDGLLDVVTTDVAQAPGYAVATVSLRTPAGGFTPVFGNLYPAGFSVGPWYPRELQTADVNHDGHLDLLTTTFSGTLAVLLGDGTGQLAHAPGSPFTFGSGEGTAIAVGDLNADNHPDAVVGTADPRGTYQLQVLLGEGNGQFTPGAPLPLPGRPEHISLSDLDNDGDLDIVAPLMQTQYVALLLNQASLPPRLLSAMPGSAAPGSLVEVSGTNLSGTTAVAFNGVPAQQFSTNALGTALRVTVPAGATSGLISVATRVGRDTLRTAFTVLATPAATAGARAPALFTLAPNPAHHLVRLHLAARAAALPPAQLLDATGRLVRTLPLAPGQPTADLELAGLPAGLYLVRVGSQARRLLVE</sequence>
<dbReference type="InterPro" id="IPR028994">
    <property type="entry name" value="Integrin_alpha_N"/>
</dbReference>
<dbReference type="PANTHER" id="PTHR46580">
    <property type="entry name" value="SENSOR KINASE-RELATED"/>
    <property type="match status" value="1"/>
</dbReference>
<dbReference type="InterPro" id="IPR014756">
    <property type="entry name" value="Ig_E-set"/>
</dbReference>
<feature type="signal peptide" evidence="2">
    <location>
        <begin position="1"/>
        <end position="28"/>
    </location>
</feature>
<dbReference type="EMBL" id="JAUQSY010000024">
    <property type="protein sequence ID" value="MDO7877714.1"/>
    <property type="molecule type" value="Genomic_DNA"/>
</dbReference>
<evidence type="ECO:0000313" key="3">
    <source>
        <dbReference type="EMBL" id="MDO7877714.1"/>
    </source>
</evidence>
<dbReference type="Gene3D" id="2.60.40.10">
    <property type="entry name" value="Immunoglobulins"/>
    <property type="match status" value="1"/>
</dbReference>
<feature type="chain" id="PRO_5045527401" evidence="2">
    <location>
        <begin position="29"/>
        <end position="673"/>
    </location>
</feature>
<evidence type="ECO:0000313" key="4">
    <source>
        <dbReference type="Proteomes" id="UP001176429"/>
    </source>
</evidence>
<organism evidence="3 4">
    <name type="scientific">Hymenobacter aranciens</name>
    <dbReference type="NCBI Taxonomy" id="3063996"/>
    <lineage>
        <taxon>Bacteria</taxon>
        <taxon>Pseudomonadati</taxon>
        <taxon>Bacteroidota</taxon>
        <taxon>Cytophagia</taxon>
        <taxon>Cytophagales</taxon>
        <taxon>Hymenobacteraceae</taxon>
        <taxon>Hymenobacter</taxon>
    </lineage>
</organism>
<gene>
    <name evidence="3" type="ORF">Q5H93_23460</name>
</gene>
<comment type="caution">
    <text evidence="3">The sequence shown here is derived from an EMBL/GenBank/DDBJ whole genome shotgun (WGS) entry which is preliminary data.</text>
</comment>
<evidence type="ECO:0000256" key="1">
    <source>
        <dbReference type="ARBA" id="ARBA00022729"/>
    </source>
</evidence>
<dbReference type="Pfam" id="PF13517">
    <property type="entry name" value="FG-GAP_3"/>
    <property type="match status" value="4"/>
</dbReference>
<dbReference type="InterPro" id="IPR013517">
    <property type="entry name" value="FG-GAP"/>
</dbReference>
<accession>A0ABT9BHH8</accession>